<keyword evidence="1 3" id="KW-0808">Transferase</keyword>
<protein>
    <recommendedName>
        <fullName evidence="3">Glutathione S-transferase</fullName>
        <ecNumber evidence="3">2.5.1.18</ecNumber>
    </recommendedName>
</protein>
<feature type="domain" description="GST N-terminal" evidence="4">
    <location>
        <begin position="21"/>
        <end position="101"/>
    </location>
</feature>
<dbReference type="PROSITE" id="PS50404">
    <property type="entry name" value="GST_NTER"/>
    <property type="match status" value="1"/>
</dbReference>
<dbReference type="InterPro" id="IPR010987">
    <property type="entry name" value="Glutathione-S-Trfase_C-like"/>
</dbReference>
<name>A0AAN8ZHE6_9MAGN</name>
<dbReference type="Pfam" id="PF02798">
    <property type="entry name" value="GST_N"/>
    <property type="match status" value="1"/>
</dbReference>
<evidence type="ECO:0000259" key="4">
    <source>
        <dbReference type="PROSITE" id="PS50404"/>
    </source>
</evidence>
<dbReference type="PROSITE" id="PS50405">
    <property type="entry name" value="GST_CTER"/>
    <property type="match status" value="1"/>
</dbReference>
<dbReference type="InterPro" id="IPR036282">
    <property type="entry name" value="Glutathione-S-Trfase_C_sf"/>
</dbReference>
<keyword evidence="3" id="KW-0963">Cytoplasm</keyword>
<dbReference type="Proteomes" id="UP001370490">
    <property type="component" value="Unassembled WGS sequence"/>
</dbReference>
<dbReference type="EMBL" id="JBAMMX010000006">
    <property type="protein sequence ID" value="KAK6938101.1"/>
    <property type="molecule type" value="Genomic_DNA"/>
</dbReference>
<dbReference type="InterPro" id="IPR040079">
    <property type="entry name" value="Glutathione_S-Trfase"/>
</dbReference>
<dbReference type="SUPFAM" id="SSF52833">
    <property type="entry name" value="Thioredoxin-like"/>
    <property type="match status" value="1"/>
</dbReference>
<dbReference type="AlphaFoldDB" id="A0AAN8ZHE6"/>
<dbReference type="SFLD" id="SFLDG00358">
    <property type="entry name" value="Main_(cytGST)"/>
    <property type="match status" value="1"/>
</dbReference>
<dbReference type="EC" id="2.5.1.18" evidence="3"/>
<sequence>TTKTLDCSAATKRLLQEMAGEGVKLIGFWGSPFALRVKWALKLKEIQYEYLEEDLPYKKSDMLLKYNPVYKKVPVLVHDEKPIAESLVIIEYIEDKWKQNPLLPEDPYERAKARFWAKFADEKCVPAIMLAFRTTGEAQEKAVREAREHLKTLESGLAGKRFFGGESIGFVDIAAGWIGIWARVTEEIAGIKLIDEEVALLDTWFKDFLELPVIKECLPPRDRLLELNQGFHKMLTAAST</sequence>
<evidence type="ECO:0000313" key="6">
    <source>
        <dbReference type="EMBL" id="KAK6938101.1"/>
    </source>
</evidence>
<evidence type="ECO:0000256" key="2">
    <source>
        <dbReference type="ARBA" id="ARBA00047960"/>
    </source>
</evidence>
<proteinExistence type="inferred from homology"/>
<comment type="catalytic activity">
    <reaction evidence="2 3">
        <text>RX + glutathione = an S-substituted glutathione + a halide anion + H(+)</text>
        <dbReference type="Rhea" id="RHEA:16437"/>
        <dbReference type="ChEBI" id="CHEBI:15378"/>
        <dbReference type="ChEBI" id="CHEBI:16042"/>
        <dbReference type="ChEBI" id="CHEBI:17792"/>
        <dbReference type="ChEBI" id="CHEBI:57925"/>
        <dbReference type="ChEBI" id="CHEBI:90779"/>
        <dbReference type="EC" id="2.5.1.18"/>
    </reaction>
</comment>
<evidence type="ECO:0000256" key="3">
    <source>
        <dbReference type="RuleBase" id="RU369102"/>
    </source>
</evidence>
<comment type="subcellular location">
    <subcellularLocation>
        <location evidence="3">Cytoplasm</location>
        <location evidence="3">Cytosol</location>
    </subcellularLocation>
</comment>
<evidence type="ECO:0000313" key="7">
    <source>
        <dbReference type="Proteomes" id="UP001370490"/>
    </source>
</evidence>
<accession>A0AAN8ZHE6</accession>
<dbReference type="GO" id="GO:0006749">
    <property type="term" value="P:glutathione metabolic process"/>
    <property type="evidence" value="ECO:0007669"/>
    <property type="project" value="InterPro"/>
</dbReference>
<dbReference type="InterPro" id="IPR036249">
    <property type="entry name" value="Thioredoxin-like_sf"/>
</dbReference>
<dbReference type="Pfam" id="PF13410">
    <property type="entry name" value="GST_C_2"/>
    <property type="match status" value="1"/>
</dbReference>
<reference evidence="6 7" key="1">
    <citation type="submission" date="2023-12" db="EMBL/GenBank/DDBJ databases">
        <title>A high-quality genome assembly for Dillenia turbinata (Dilleniales).</title>
        <authorList>
            <person name="Chanderbali A."/>
        </authorList>
    </citation>
    <scope>NUCLEOTIDE SEQUENCE [LARGE SCALE GENOMIC DNA]</scope>
    <source>
        <strain evidence="6">LSX21</strain>
        <tissue evidence="6">Leaf</tissue>
    </source>
</reference>
<dbReference type="CDD" id="cd03185">
    <property type="entry name" value="GST_C_Tau"/>
    <property type="match status" value="1"/>
</dbReference>
<comment type="similarity">
    <text evidence="3">Belongs to the GST superfamily.</text>
</comment>
<dbReference type="Gene3D" id="3.40.30.10">
    <property type="entry name" value="Glutaredoxin"/>
    <property type="match status" value="1"/>
</dbReference>
<organism evidence="6 7">
    <name type="scientific">Dillenia turbinata</name>
    <dbReference type="NCBI Taxonomy" id="194707"/>
    <lineage>
        <taxon>Eukaryota</taxon>
        <taxon>Viridiplantae</taxon>
        <taxon>Streptophyta</taxon>
        <taxon>Embryophyta</taxon>
        <taxon>Tracheophyta</taxon>
        <taxon>Spermatophyta</taxon>
        <taxon>Magnoliopsida</taxon>
        <taxon>eudicotyledons</taxon>
        <taxon>Gunneridae</taxon>
        <taxon>Pentapetalae</taxon>
        <taxon>Dilleniales</taxon>
        <taxon>Dilleniaceae</taxon>
        <taxon>Dillenia</taxon>
    </lineage>
</organism>
<dbReference type="PANTHER" id="PTHR11260:SF695">
    <property type="entry name" value="GLUTATHIONE TRANSFERASE"/>
    <property type="match status" value="1"/>
</dbReference>
<gene>
    <name evidence="6" type="ORF">RJ641_031609</name>
</gene>
<evidence type="ECO:0000259" key="5">
    <source>
        <dbReference type="PROSITE" id="PS50405"/>
    </source>
</evidence>
<dbReference type="FunFam" id="1.20.1050.10:FF:000012">
    <property type="entry name" value="Tau class glutathione S-transferase"/>
    <property type="match status" value="1"/>
</dbReference>
<dbReference type="InterPro" id="IPR045073">
    <property type="entry name" value="Omega/Tau-like"/>
</dbReference>
<feature type="non-terminal residue" evidence="6">
    <location>
        <position position="1"/>
    </location>
</feature>
<comment type="caution">
    <text evidence="6">The sequence shown here is derived from an EMBL/GenBank/DDBJ whole genome shotgun (WGS) entry which is preliminary data.</text>
</comment>
<dbReference type="SFLD" id="SFLDS00019">
    <property type="entry name" value="Glutathione_Transferase_(cytos"/>
    <property type="match status" value="1"/>
</dbReference>
<dbReference type="SFLD" id="SFLDG01152">
    <property type="entry name" value="Main.3:_Omega-_and_Tau-like"/>
    <property type="match status" value="1"/>
</dbReference>
<evidence type="ECO:0000256" key="1">
    <source>
        <dbReference type="ARBA" id="ARBA00022679"/>
    </source>
</evidence>
<comment type="function">
    <text evidence="3">Is involved in the conjugation of reduced glutathione to a wide number of exogenous and endogenous hydrophobic electrophiles.</text>
</comment>
<dbReference type="FunFam" id="3.40.30.10:FF:000014">
    <property type="entry name" value="Tau class glutathione S-transferase"/>
    <property type="match status" value="1"/>
</dbReference>
<dbReference type="GO" id="GO:0005829">
    <property type="term" value="C:cytosol"/>
    <property type="evidence" value="ECO:0007669"/>
    <property type="project" value="UniProtKB-SubCell"/>
</dbReference>
<dbReference type="GO" id="GO:0004364">
    <property type="term" value="F:glutathione transferase activity"/>
    <property type="evidence" value="ECO:0007669"/>
    <property type="project" value="UniProtKB-UniRule"/>
</dbReference>
<dbReference type="InterPro" id="IPR004045">
    <property type="entry name" value="Glutathione_S-Trfase_N"/>
</dbReference>
<dbReference type="CDD" id="cd03058">
    <property type="entry name" value="GST_N_Tau"/>
    <property type="match status" value="1"/>
</dbReference>
<dbReference type="InterPro" id="IPR045074">
    <property type="entry name" value="GST_C_Tau"/>
</dbReference>
<dbReference type="PANTHER" id="PTHR11260">
    <property type="entry name" value="GLUTATHIONE S-TRANSFERASE, GST, SUPERFAMILY, GST DOMAIN CONTAINING"/>
    <property type="match status" value="1"/>
</dbReference>
<feature type="domain" description="GST C-terminal" evidence="5">
    <location>
        <begin position="106"/>
        <end position="231"/>
    </location>
</feature>
<dbReference type="SUPFAM" id="SSF47616">
    <property type="entry name" value="GST C-terminal domain-like"/>
    <property type="match status" value="1"/>
</dbReference>
<dbReference type="Gene3D" id="1.20.1050.10">
    <property type="match status" value="1"/>
</dbReference>
<keyword evidence="7" id="KW-1185">Reference proteome</keyword>